<organism evidence="6 7">
    <name type="scientific">Glacieibacterium arshaanense</name>
    <dbReference type="NCBI Taxonomy" id="2511025"/>
    <lineage>
        <taxon>Bacteria</taxon>
        <taxon>Pseudomonadati</taxon>
        <taxon>Pseudomonadota</taxon>
        <taxon>Alphaproteobacteria</taxon>
        <taxon>Sphingomonadales</taxon>
        <taxon>Sphingosinicellaceae</taxon>
        <taxon>Glacieibacterium</taxon>
    </lineage>
</organism>
<keyword evidence="1 4" id="KW-0812">Transmembrane</keyword>
<dbReference type="SUPFAM" id="SSF103473">
    <property type="entry name" value="MFS general substrate transporter"/>
    <property type="match status" value="1"/>
</dbReference>
<feature type="transmembrane region" description="Helical" evidence="4">
    <location>
        <begin position="377"/>
        <end position="397"/>
    </location>
</feature>
<evidence type="ECO:0000313" key="7">
    <source>
        <dbReference type="Proteomes" id="UP000297737"/>
    </source>
</evidence>
<accession>A0A4Y9ELD8</accession>
<evidence type="ECO:0000313" key="6">
    <source>
        <dbReference type="EMBL" id="TFU01246.1"/>
    </source>
</evidence>
<dbReference type="InterPro" id="IPR020846">
    <property type="entry name" value="MFS_dom"/>
</dbReference>
<keyword evidence="3 4" id="KW-0472">Membrane</keyword>
<feature type="transmembrane region" description="Helical" evidence="4">
    <location>
        <begin position="310"/>
        <end position="334"/>
    </location>
</feature>
<dbReference type="InterPro" id="IPR011701">
    <property type="entry name" value="MFS"/>
</dbReference>
<dbReference type="GO" id="GO:0022857">
    <property type="term" value="F:transmembrane transporter activity"/>
    <property type="evidence" value="ECO:0007669"/>
    <property type="project" value="InterPro"/>
</dbReference>
<protein>
    <submittedName>
        <fullName evidence="6">MFS transporter</fullName>
    </submittedName>
</protein>
<gene>
    <name evidence="6" type="ORF">EUV02_13155</name>
</gene>
<feature type="transmembrane region" description="Helical" evidence="4">
    <location>
        <begin position="222"/>
        <end position="242"/>
    </location>
</feature>
<evidence type="ECO:0000256" key="1">
    <source>
        <dbReference type="ARBA" id="ARBA00022692"/>
    </source>
</evidence>
<feature type="transmembrane region" description="Helical" evidence="4">
    <location>
        <begin position="15"/>
        <end position="34"/>
    </location>
</feature>
<dbReference type="EMBL" id="SIHO01000003">
    <property type="protein sequence ID" value="TFU01246.1"/>
    <property type="molecule type" value="Genomic_DNA"/>
</dbReference>
<evidence type="ECO:0000256" key="3">
    <source>
        <dbReference type="ARBA" id="ARBA00023136"/>
    </source>
</evidence>
<dbReference type="Gene3D" id="1.20.1250.20">
    <property type="entry name" value="MFS general substrate transporter like domains"/>
    <property type="match status" value="2"/>
</dbReference>
<feature type="transmembrane region" description="Helical" evidence="4">
    <location>
        <begin position="41"/>
        <end position="58"/>
    </location>
</feature>
<keyword evidence="2 4" id="KW-1133">Transmembrane helix</keyword>
<comment type="caution">
    <text evidence="6">The sequence shown here is derived from an EMBL/GenBank/DDBJ whole genome shotgun (WGS) entry which is preliminary data.</text>
</comment>
<reference evidence="6 7" key="1">
    <citation type="submission" date="2019-02" db="EMBL/GenBank/DDBJ databases">
        <title>Polymorphobacter sp. isolated from the lake at the Tibet of China.</title>
        <authorList>
            <person name="Li A."/>
        </authorList>
    </citation>
    <scope>NUCLEOTIDE SEQUENCE [LARGE SCALE GENOMIC DNA]</scope>
    <source>
        <strain evidence="6 7">DJ1R-1</strain>
    </source>
</reference>
<dbReference type="Proteomes" id="UP000297737">
    <property type="component" value="Unassembled WGS sequence"/>
</dbReference>
<dbReference type="Pfam" id="PF07690">
    <property type="entry name" value="MFS_1"/>
    <property type="match status" value="1"/>
</dbReference>
<feature type="transmembrane region" description="Helical" evidence="4">
    <location>
        <begin position="346"/>
        <end position="365"/>
    </location>
</feature>
<dbReference type="OrthoDB" id="9800416at2"/>
<dbReference type="AlphaFoldDB" id="A0A4Y9ELD8"/>
<evidence type="ECO:0000256" key="4">
    <source>
        <dbReference type="SAM" id="Phobius"/>
    </source>
</evidence>
<evidence type="ECO:0000256" key="2">
    <source>
        <dbReference type="ARBA" id="ARBA00022989"/>
    </source>
</evidence>
<feature type="transmembrane region" description="Helical" evidence="4">
    <location>
        <begin position="106"/>
        <end position="129"/>
    </location>
</feature>
<dbReference type="RefSeq" id="WP_135246750.1">
    <property type="nucleotide sequence ID" value="NZ_SIHO01000003.1"/>
</dbReference>
<sequence length="410" mass="41629">MNETVATTRGVRPPAFALLYMAWGLCSGFLTIALGYELAQAGVSVAAIAGLVGLFLFPQSAKLLIGPVIDVSLTVKHWYWLATFATLAALAGIAVTPLVTASMPLLSALSLLLGIATAVSATATTALMAQTNPVSERGAVAGWQQAGQLGGQGVGGGAGLWLAQHGAGVEGAALLMAAIILFAALPMRRVRLPERQAGLRLGTQFAALGRTLLEILRTRKGALALMLSMTPVALAASANLWSAVADDWGASADLVALTTGALGGVASIPGALFGGYLADRYPRRAVFVGCSFVSAVGLLVMALAPHTPGWFGTMVLVNAMLTGAAWAAIGAVCFECLGSVGAATMGATFSSAANLPVPVVTMIVGAVQTRYGSTNMLLAEAGIGIVGLALACLVIWLSRPAPERNPHPAT</sequence>
<proteinExistence type="predicted"/>
<feature type="transmembrane region" description="Helical" evidence="4">
    <location>
        <begin position="78"/>
        <end position="99"/>
    </location>
</feature>
<name>A0A4Y9ELD8_9SPHN</name>
<evidence type="ECO:0000259" key="5">
    <source>
        <dbReference type="PROSITE" id="PS50850"/>
    </source>
</evidence>
<feature type="transmembrane region" description="Helical" evidence="4">
    <location>
        <begin position="285"/>
        <end position="304"/>
    </location>
</feature>
<keyword evidence="7" id="KW-1185">Reference proteome</keyword>
<dbReference type="InterPro" id="IPR036259">
    <property type="entry name" value="MFS_trans_sf"/>
</dbReference>
<feature type="transmembrane region" description="Helical" evidence="4">
    <location>
        <begin position="254"/>
        <end position="278"/>
    </location>
</feature>
<feature type="transmembrane region" description="Helical" evidence="4">
    <location>
        <begin position="167"/>
        <end position="185"/>
    </location>
</feature>
<dbReference type="PROSITE" id="PS50850">
    <property type="entry name" value="MFS"/>
    <property type="match status" value="1"/>
</dbReference>
<feature type="domain" description="Major facilitator superfamily (MFS) profile" evidence="5">
    <location>
        <begin position="1"/>
        <end position="399"/>
    </location>
</feature>